<evidence type="ECO:0000259" key="1">
    <source>
        <dbReference type="Pfam" id="PF01370"/>
    </source>
</evidence>
<dbReference type="OrthoDB" id="9801785at2"/>
<organism evidence="2 3">
    <name type="scientific">Pseudoclavibacter endophyticus</name>
    <dbReference type="NCBI Taxonomy" id="1778590"/>
    <lineage>
        <taxon>Bacteria</taxon>
        <taxon>Bacillati</taxon>
        <taxon>Actinomycetota</taxon>
        <taxon>Actinomycetes</taxon>
        <taxon>Micrococcales</taxon>
        <taxon>Microbacteriaceae</taxon>
        <taxon>Pseudoclavibacter</taxon>
    </lineage>
</organism>
<dbReference type="SUPFAM" id="SSF51735">
    <property type="entry name" value="NAD(P)-binding Rossmann-fold domains"/>
    <property type="match status" value="1"/>
</dbReference>
<accession>A0A6H9WS23</accession>
<dbReference type="PRINTS" id="PR01713">
    <property type="entry name" value="NUCEPIMERASE"/>
</dbReference>
<feature type="domain" description="NAD-dependent epimerase/dehydratase" evidence="1">
    <location>
        <begin position="14"/>
        <end position="145"/>
    </location>
</feature>
<dbReference type="Proteomes" id="UP000431744">
    <property type="component" value="Unassembled WGS sequence"/>
</dbReference>
<feature type="domain" description="NAD-dependent epimerase/dehydratase" evidence="1">
    <location>
        <begin position="184"/>
        <end position="273"/>
    </location>
</feature>
<dbReference type="Pfam" id="PF01370">
    <property type="entry name" value="Epimerase"/>
    <property type="match status" value="2"/>
</dbReference>
<protein>
    <submittedName>
        <fullName evidence="2">SDR family NAD(P)-dependent oxidoreductase</fullName>
    </submittedName>
</protein>
<comment type="caution">
    <text evidence="2">The sequence shown here is derived from an EMBL/GenBank/DDBJ whole genome shotgun (WGS) entry which is preliminary data.</text>
</comment>
<dbReference type="RefSeq" id="WP_158027706.1">
    <property type="nucleotide sequence ID" value="NZ_BMHG01000001.1"/>
</dbReference>
<dbReference type="Gene3D" id="3.40.50.720">
    <property type="entry name" value="NAD(P)-binding Rossmann-like Domain"/>
    <property type="match status" value="1"/>
</dbReference>
<dbReference type="InterPro" id="IPR036291">
    <property type="entry name" value="NAD(P)-bd_dom_sf"/>
</dbReference>
<dbReference type="PANTHER" id="PTHR43245:SF13">
    <property type="entry name" value="UDP-D-APIOSE_UDP-D-XYLOSE SYNTHASE 2"/>
    <property type="match status" value="1"/>
</dbReference>
<dbReference type="AlphaFoldDB" id="A0A6H9WS23"/>
<reference evidence="2 3" key="1">
    <citation type="submission" date="2019-09" db="EMBL/GenBank/DDBJ databases">
        <title>Phylogeny of genus Pseudoclavibacter and closely related genus.</title>
        <authorList>
            <person name="Li Y."/>
        </authorList>
    </citation>
    <scope>NUCLEOTIDE SEQUENCE [LARGE SCALE GENOMIC DNA]</scope>
    <source>
        <strain evidence="2 3">EGI 60007</strain>
    </source>
</reference>
<dbReference type="InterPro" id="IPR050177">
    <property type="entry name" value="Lipid_A_modif_metabolic_enz"/>
</dbReference>
<keyword evidence="3" id="KW-1185">Reference proteome</keyword>
<dbReference type="PANTHER" id="PTHR43245">
    <property type="entry name" value="BIFUNCTIONAL POLYMYXIN RESISTANCE PROTEIN ARNA"/>
    <property type="match status" value="1"/>
</dbReference>
<evidence type="ECO:0000313" key="2">
    <source>
        <dbReference type="EMBL" id="KAB1649114.1"/>
    </source>
</evidence>
<sequence>MTATPATTAPTTCLVTGGAGFIGCAVSSALSDAFDRVIAIDNLHPQVHPHERRPRALDSRVEFVHGDVTDAAMWDALLPTIGNVTVVVHLAAETGTGQSLTEATRHASVNVVGTTELLDALVRHERLPERIVLTSSRAVYGEGDWRAEDGSVVSPGQRSAAMLARGEWDFPGLTALPHRSATVAPAPTSVYGSTKLAQEHVLRSWCLAMRVTPVLFRLQNVYGPGQSLTNPYTGIVSFFAQRARAGEVIPVYEDGHIVRDFVYIDDVVDAVVRGVTGASTPTEPSGHGTRFPFDIGSGTGTTILQLAKLIAEIYGAPEPTVTGQFRNGDVRSASAVIDDAVAVLGWRPKVPVDSGVRRLCTWIDAQLDAQAPGGAS</sequence>
<proteinExistence type="predicted"/>
<evidence type="ECO:0000313" key="3">
    <source>
        <dbReference type="Proteomes" id="UP000431744"/>
    </source>
</evidence>
<dbReference type="InterPro" id="IPR001509">
    <property type="entry name" value="Epimerase_deHydtase"/>
</dbReference>
<name>A0A6H9WS23_9MICO</name>
<gene>
    <name evidence="2" type="ORF">F8O04_02195</name>
</gene>
<dbReference type="EMBL" id="WBJY01000001">
    <property type="protein sequence ID" value="KAB1649114.1"/>
    <property type="molecule type" value="Genomic_DNA"/>
</dbReference>